<comment type="caution">
    <text evidence="4">The sequence shown here is derived from an EMBL/GenBank/DDBJ whole genome shotgun (WGS) entry which is preliminary data.</text>
</comment>
<protein>
    <recommendedName>
        <fullName evidence="3">Probable chemoreceptor glutamine deamidase CheD</fullName>
        <ecNumber evidence="3">3.5.1.44</ecNumber>
    </recommendedName>
</protein>
<dbReference type="Proteomes" id="UP000251060">
    <property type="component" value="Unassembled WGS sequence"/>
</dbReference>
<reference evidence="5 7" key="2">
    <citation type="submission" date="2018-10" db="EMBL/GenBank/DDBJ databases">
        <title>Cultivation of a novel Methanohalophilus strain from Kebrit Deep of the Red Sea and a genomic comparison of members of the genus Methanohalophilus.</title>
        <authorList>
            <person name="Guan Y."/>
            <person name="Ngugi D.K."/>
            <person name="Stingl U."/>
        </authorList>
    </citation>
    <scope>NUCLEOTIDE SEQUENCE [LARGE SCALE GENOMIC DNA]</scope>
    <source>
        <strain evidence="5 7">DSM 10369</strain>
    </source>
</reference>
<comment type="catalytic activity">
    <reaction evidence="3">
        <text>L-glutaminyl-[protein] + H2O = L-glutamyl-[protein] + NH4(+)</text>
        <dbReference type="Rhea" id="RHEA:16441"/>
        <dbReference type="Rhea" id="RHEA-COMP:10207"/>
        <dbReference type="Rhea" id="RHEA-COMP:10208"/>
        <dbReference type="ChEBI" id="CHEBI:15377"/>
        <dbReference type="ChEBI" id="CHEBI:28938"/>
        <dbReference type="ChEBI" id="CHEBI:29973"/>
        <dbReference type="ChEBI" id="CHEBI:30011"/>
        <dbReference type="EC" id="3.5.1.44"/>
    </reaction>
</comment>
<dbReference type="EMBL" id="PVBU01000004">
    <property type="protein sequence ID" value="PQV42889.1"/>
    <property type="molecule type" value="Genomic_DNA"/>
</dbReference>
<comment type="similarity">
    <text evidence="3">Belongs to the CheD family.</text>
</comment>
<dbReference type="CDD" id="cd16352">
    <property type="entry name" value="CheD"/>
    <property type="match status" value="1"/>
</dbReference>
<dbReference type="GO" id="GO:0050568">
    <property type="term" value="F:protein-glutamine glutaminase activity"/>
    <property type="evidence" value="ECO:0007669"/>
    <property type="project" value="UniProtKB-UniRule"/>
</dbReference>
<evidence type="ECO:0000313" key="6">
    <source>
        <dbReference type="Proteomes" id="UP000251060"/>
    </source>
</evidence>
<evidence type="ECO:0000313" key="7">
    <source>
        <dbReference type="Proteomes" id="UP000273978"/>
    </source>
</evidence>
<gene>
    <name evidence="3" type="primary">cheD</name>
    <name evidence="4" type="ORF">B0H22_104146</name>
    <name evidence="5" type="ORF">EDD83_03525</name>
</gene>
<keyword evidence="2 3" id="KW-0378">Hydrolase</keyword>
<accession>A0A315B9M4</accession>
<evidence type="ECO:0000256" key="1">
    <source>
        <dbReference type="ARBA" id="ARBA00022500"/>
    </source>
</evidence>
<dbReference type="SUPFAM" id="SSF64438">
    <property type="entry name" value="CNF1/YfiH-like putative cysteine hydrolases"/>
    <property type="match status" value="1"/>
</dbReference>
<evidence type="ECO:0000256" key="3">
    <source>
        <dbReference type="HAMAP-Rule" id="MF_01440"/>
    </source>
</evidence>
<dbReference type="AlphaFoldDB" id="A0A315B9M4"/>
<dbReference type="InterPro" id="IPR005659">
    <property type="entry name" value="Chemorcpt_Glu_NH3ase_CheD"/>
</dbReference>
<dbReference type="EC" id="3.5.1.44" evidence="3"/>
<keyword evidence="1 3" id="KW-0145">Chemotaxis</keyword>
<dbReference type="InterPro" id="IPR038592">
    <property type="entry name" value="CheD-like_sf"/>
</dbReference>
<reference evidence="4 6" key="1">
    <citation type="submission" date="2018-02" db="EMBL/GenBank/DDBJ databases">
        <title>Subsurface microbial communities from deep shales in Ohio and West Virginia, USA.</title>
        <authorList>
            <person name="Wrighton K."/>
        </authorList>
    </citation>
    <scope>NUCLEOTIDE SEQUENCE [LARGE SCALE GENOMIC DNA]</scope>
    <source>
        <strain evidence="4 6">DSM 10369</strain>
    </source>
</reference>
<dbReference type="HAMAP" id="MF_01440">
    <property type="entry name" value="CheD"/>
    <property type="match status" value="1"/>
</dbReference>
<dbReference type="InterPro" id="IPR011324">
    <property type="entry name" value="Cytotoxic_necrot_fac-like_cat"/>
</dbReference>
<dbReference type="Proteomes" id="UP000273978">
    <property type="component" value="Unassembled WGS sequence"/>
</dbReference>
<dbReference type="Gene3D" id="3.30.1330.200">
    <property type="match status" value="1"/>
</dbReference>
<evidence type="ECO:0000313" key="5">
    <source>
        <dbReference type="EMBL" id="RNI10444.1"/>
    </source>
</evidence>
<evidence type="ECO:0000256" key="2">
    <source>
        <dbReference type="ARBA" id="ARBA00022801"/>
    </source>
</evidence>
<comment type="function">
    <text evidence="3">Probably deamidates glutamine residues to glutamate on methyl-accepting chemotaxis receptors (MCPs), playing an important role in chemotaxis.</text>
</comment>
<dbReference type="RefSeq" id="WP_105460456.1">
    <property type="nucleotide sequence ID" value="NZ_PVBU01000004.1"/>
</dbReference>
<dbReference type="GO" id="GO:0006935">
    <property type="term" value="P:chemotaxis"/>
    <property type="evidence" value="ECO:0007669"/>
    <property type="project" value="UniProtKB-UniRule"/>
</dbReference>
<dbReference type="PANTHER" id="PTHR35147">
    <property type="entry name" value="CHEMORECEPTOR GLUTAMINE DEAMIDASE CHED-RELATED"/>
    <property type="match status" value="1"/>
</dbReference>
<dbReference type="Pfam" id="PF03975">
    <property type="entry name" value="CheD"/>
    <property type="match status" value="1"/>
</dbReference>
<dbReference type="PANTHER" id="PTHR35147:SF1">
    <property type="entry name" value="CHEMORECEPTOR GLUTAMINE DEAMIDASE CHED-RELATED"/>
    <property type="match status" value="1"/>
</dbReference>
<evidence type="ECO:0000313" key="4">
    <source>
        <dbReference type="EMBL" id="PQV42889.1"/>
    </source>
</evidence>
<sequence length="220" mass="23562">MSSNIAYISTASARAIILSRNETLTGSYCSIKDLCAYEHCTQKCEIIAETKNHLCGNVQSSNVEVLEGELVAGIGEYKIGKNVLLKAMGLGSCVGVILYDPSTCIGGIAHVLLPGASAEGKTKHAETAIKTMLEEMIRNGARRRKVCAKFAGGAQIFKHMNMEMLKIGDRNIKSVQDTLKEEGIDIVATDTGGNVGRSILFNTIDGSMIIKYSSGKAAWL</sequence>
<dbReference type="EMBL" id="RJJF01000012">
    <property type="protein sequence ID" value="RNI10444.1"/>
    <property type="molecule type" value="Genomic_DNA"/>
</dbReference>
<organism evidence="4 6">
    <name type="scientific">Methanohalophilus euhalobius</name>
    <dbReference type="NCBI Taxonomy" id="51203"/>
    <lineage>
        <taxon>Archaea</taxon>
        <taxon>Methanobacteriati</taxon>
        <taxon>Methanobacteriota</taxon>
        <taxon>Stenosarchaea group</taxon>
        <taxon>Methanomicrobia</taxon>
        <taxon>Methanosarcinales</taxon>
        <taxon>Methanosarcinaceae</taxon>
        <taxon>Methanohalophilus</taxon>
    </lineage>
</organism>
<name>A0A315B9M4_9EURY</name>
<proteinExistence type="inferred from homology"/>